<dbReference type="PANTHER" id="PTHR45569">
    <property type="entry name" value="SENSOR PROTEIN KDPD"/>
    <property type="match status" value="1"/>
</dbReference>
<keyword evidence="12 14" id="KW-0472">Membrane</keyword>
<dbReference type="CDD" id="cd01987">
    <property type="entry name" value="USP_KdpD-like"/>
    <property type="match status" value="1"/>
</dbReference>
<evidence type="ECO:0000313" key="16">
    <source>
        <dbReference type="EMBL" id="VUZ85851.1"/>
    </source>
</evidence>
<evidence type="ECO:0000256" key="10">
    <source>
        <dbReference type="ARBA" id="ARBA00022989"/>
    </source>
</evidence>
<dbReference type="InterPro" id="IPR029016">
    <property type="entry name" value="GAF-like_dom_sf"/>
</dbReference>
<keyword evidence="9" id="KW-0067">ATP-binding</keyword>
<evidence type="ECO:0000256" key="13">
    <source>
        <dbReference type="ARBA" id="ARBA00057300"/>
    </source>
</evidence>
<dbReference type="EC" id="2.7.13.3" evidence="3"/>
<dbReference type="GO" id="GO:0000155">
    <property type="term" value="F:phosphorelay sensor kinase activity"/>
    <property type="evidence" value="ECO:0007669"/>
    <property type="project" value="InterPro"/>
</dbReference>
<dbReference type="Gene3D" id="3.30.565.10">
    <property type="entry name" value="Histidine kinase-like ATPase, C-terminal domain"/>
    <property type="match status" value="1"/>
</dbReference>
<evidence type="ECO:0000256" key="7">
    <source>
        <dbReference type="ARBA" id="ARBA00022741"/>
    </source>
</evidence>
<dbReference type="PANTHER" id="PTHR45569:SF1">
    <property type="entry name" value="SENSOR PROTEIN KDPD"/>
    <property type="match status" value="1"/>
</dbReference>
<dbReference type="Gene3D" id="3.40.50.620">
    <property type="entry name" value="HUPs"/>
    <property type="match status" value="1"/>
</dbReference>
<dbReference type="Pfam" id="PF02702">
    <property type="entry name" value="KdpD"/>
    <property type="match status" value="1"/>
</dbReference>
<dbReference type="SUPFAM" id="SSF47384">
    <property type="entry name" value="Homodimeric domain of signal transducing histidine kinase"/>
    <property type="match status" value="1"/>
</dbReference>
<comment type="function">
    <text evidence="13">Member of the two-component regulatory system KdpD/KdpE involved in the regulation of the kdp operon. KdpD may function as a membrane-associated protein kinase that phosphorylates KdpE in response to environmental signals.</text>
</comment>
<comment type="catalytic activity">
    <reaction evidence="1">
        <text>ATP + protein L-histidine = ADP + protein N-phospho-L-histidine.</text>
        <dbReference type="EC" id="2.7.13.3"/>
    </reaction>
</comment>
<dbReference type="InterPro" id="IPR003661">
    <property type="entry name" value="HisK_dim/P_dom"/>
</dbReference>
<dbReference type="InterPro" id="IPR006016">
    <property type="entry name" value="UspA"/>
</dbReference>
<keyword evidence="7" id="KW-0547">Nucleotide-binding</keyword>
<gene>
    <name evidence="16" type="ORF">MELA_02237</name>
</gene>
<dbReference type="GO" id="GO:0005524">
    <property type="term" value="F:ATP binding"/>
    <property type="evidence" value="ECO:0007669"/>
    <property type="project" value="UniProtKB-KW"/>
</dbReference>
<evidence type="ECO:0000256" key="5">
    <source>
        <dbReference type="ARBA" id="ARBA00022679"/>
    </source>
</evidence>
<dbReference type="GO" id="GO:0005886">
    <property type="term" value="C:plasma membrane"/>
    <property type="evidence" value="ECO:0007669"/>
    <property type="project" value="TreeGrafter"/>
</dbReference>
<feature type="transmembrane region" description="Helical" evidence="14">
    <location>
        <begin position="477"/>
        <end position="498"/>
    </location>
</feature>
<dbReference type="Pfam" id="PF13492">
    <property type="entry name" value="GAF_3"/>
    <property type="match status" value="1"/>
</dbReference>
<dbReference type="SUPFAM" id="SSF55781">
    <property type="entry name" value="GAF domain-like"/>
    <property type="match status" value="1"/>
</dbReference>
<dbReference type="InterPro" id="IPR005467">
    <property type="entry name" value="His_kinase_dom"/>
</dbReference>
<evidence type="ECO:0000256" key="6">
    <source>
        <dbReference type="ARBA" id="ARBA00022692"/>
    </source>
</evidence>
<evidence type="ECO:0000313" key="17">
    <source>
        <dbReference type="Proteomes" id="UP000334340"/>
    </source>
</evidence>
<dbReference type="InterPro" id="IPR003018">
    <property type="entry name" value="GAF"/>
</dbReference>
<evidence type="ECO:0000256" key="11">
    <source>
        <dbReference type="ARBA" id="ARBA00023012"/>
    </source>
</evidence>
<dbReference type="SMART" id="SM00388">
    <property type="entry name" value="HisKA"/>
    <property type="match status" value="1"/>
</dbReference>
<dbReference type="Proteomes" id="UP000334340">
    <property type="component" value="Unassembled WGS sequence"/>
</dbReference>
<dbReference type="GO" id="GO:0042802">
    <property type="term" value="F:identical protein binding"/>
    <property type="evidence" value="ECO:0007669"/>
    <property type="project" value="UniProtKB-ARBA"/>
</dbReference>
<dbReference type="InterPro" id="IPR036890">
    <property type="entry name" value="HATPase_C_sf"/>
</dbReference>
<dbReference type="SUPFAM" id="SSF52402">
    <property type="entry name" value="Adenine nucleotide alpha hydrolases-like"/>
    <property type="match status" value="1"/>
</dbReference>
<keyword evidence="11" id="KW-0902">Two-component regulatory system</keyword>
<evidence type="ECO:0000256" key="12">
    <source>
        <dbReference type="ARBA" id="ARBA00023136"/>
    </source>
</evidence>
<dbReference type="AlphaFoldDB" id="A0A564ZKK3"/>
<dbReference type="Pfam" id="PF00512">
    <property type="entry name" value="HisKA"/>
    <property type="match status" value="1"/>
</dbReference>
<dbReference type="Gene3D" id="3.30.450.40">
    <property type="match status" value="1"/>
</dbReference>
<proteinExistence type="predicted"/>
<dbReference type="Gene3D" id="1.20.120.620">
    <property type="entry name" value="Backbone structure of the membrane domain of e. Coli histidine kinase receptor kdpd"/>
    <property type="match status" value="1"/>
</dbReference>
<evidence type="ECO:0000259" key="15">
    <source>
        <dbReference type="PROSITE" id="PS50109"/>
    </source>
</evidence>
<organism evidence="16 17">
    <name type="scientific">Candidatus Methylomirabilis lanthanidiphila</name>
    <dbReference type="NCBI Taxonomy" id="2211376"/>
    <lineage>
        <taxon>Bacteria</taxon>
        <taxon>Candidatus Methylomirabilota</taxon>
        <taxon>Candidatus Methylomirabilia</taxon>
        <taxon>Candidatus Methylomirabilales</taxon>
        <taxon>Candidatus Methylomirabilaceae</taxon>
        <taxon>Candidatus Methylomirabilis</taxon>
    </lineage>
</organism>
<evidence type="ECO:0000256" key="4">
    <source>
        <dbReference type="ARBA" id="ARBA00022553"/>
    </source>
</evidence>
<evidence type="ECO:0000256" key="2">
    <source>
        <dbReference type="ARBA" id="ARBA00004141"/>
    </source>
</evidence>
<dbReference type="CDD" id="cd00075">
    <property type="entry name" value="HATPase"/>
    <property type="match status" value="1"/>
</dbReference>
<keyword evidence="4" id="KW-0597">Phosphoprotein</keyword>
<keyword evidence="5" id="KW-0808">Transferase</keyword>
<dbReference type="Pfam" id="PF00582">
    <property type="entry name" value="Usp"/>
    <property type="match status" value="1"/>
</dbReference>
<dbReference type="InterPro" id="IPR003594">
    <property type="entry name" value="HATPase_dom"/>
</dbReference>
<dbReference type="CDD" id="cd00082">
    <property type="entry name" value="HisKA"/>
    <property type="match status" value="1"/>
</dbReference>
<dbReference type="Pfam" id="PF02518">
    <property type="entry name" value="HATPase_c"/>
    <property type="match status" value="1"/>
</dbReference>
<dbReference type="FunFam" id="1.10.287.130:FF:000001">
    <property type="entry name" value="Two-component sensor histidine kinase"/>
    <property type="match status" value="1"/>
</dbReference>
<dbReference type="InterPro" id="IPR025201">
    <property type="entry name" value="KdpD_TM"/>
</dbReference>
<dbReference type="GO" id="GO:0005737">
    <property type="term" value="C:cytoplasm"/>
    <property type="evidence" value="ECO:0007669"/>
    <property type="project" value="UniProtKB-ARBA"/>
</dbReference>
<dbReference type="InterPro" id="IPR038318">
    <property type="entry name" value="KdpD_sf"/>
</dbReference>
<dbReference type="PROSITE" id="PS50109">
    <property type="entry name" value="HIS_KIN"/>
    <property type="match status" value="1"/>
</dbReference>
<accession>A0A564ZKK3</accession>
<reference evidence="16 17" key="1">
    <citation type="submission" date="2019-07" db="EMBL/GenBank/DDBJ databases">
        <authorList>
            <person name="Cremers G."/>
        </authorList>
    </citation>
    <scope>NUCLEOTIDE SEQUENCE [LARGE SCALE GENOMIC DNA]</scope>
</reference>
<dbReference type="PRINTS" id="PR00344">
    <property type="entry name" value="BCTRLSENSOR"/>
</dbReference>
<keyword evidence="10 14" id="KW-1133">Transmembrane helix</keyword>
<dbReference type="InterPro" id="IPR003852">
    <property type="entry name" value="Sig_transdc_His_kinase_KdpD_N"/>
</dbReference>
<name>A0A564ZKK3_9BACT</name>
<dbReference type="Pfam" id="PF13493">
    <property type="entry name" value="DUF4118"/>
    <property type="match status" value="1"/>
</dbReference>
<dbReference type="Gene3D" id="3.40.50.300">
    <property type="entry name" value="P-loop containing nucleotide triphosphate hydrolases"/>
    <property type="match status" value="1"/>
</dbReference>
<evidence type="ECO:0000256" key="14">
    <source>
        <dbReference type="SAM" id="Phobius"/>
    </source>
</evidence>
<dbReference type="EMBL" id="CABIKM010000035">
    <property type="protein sequence ID" value="VUZ85851.1"/>
    <property type="molecule type" value="Genomic_DNA"/>
</dbReference>
<comment type="subcellular location">
    <subcellularLocation>
        <location evidence="2">Membrane</location>
        <topology evidence="2">Multi-pass membrane protein</topology>
    </subcellularLocation>
</comment>
<evidence type="ECO:0000256" key="8">
    <source>
        <dbReference type="ARBA" id="ARBA00022777"/>
    </source>
</evidence>
<keyword evidence="17" id="KW-1185">Reference proteome</keyword>
<evidence type="ECO:0000256" key="1">
    <source>
        <dbReference type="ARBA" id="ARBA00000085"/>
    </source>
</evidence>
<dbReference type="InterPro" id="IPR014729">
    <property type="entry name" value="Rossmann-like_a/b/a_fold"/>
</dbReference>
<protein>
    <recommendedName>
        <fullName evidence="3">histidine kinase</fullName>
        <ecNumber evidence="3">2.7.13.3</ecNumber>
    </recommendedName>
</protein>
<dbReference type="InterPro" id="IPR004358">
    <property type="entry name" value="Sig_transdc_His_kin-like_C"/>
</dbReference>
<dbReference type="InterPro" id="IPR027417">
    <property type="entry name" value="P-loop_NTPase"/>
</dbReference>
<dbReference type="SUPFAM" id="SSF55874">
    <property type="entry name" value="ATPase domain of HSP90 chaperone/DNA topoisomerase II/histidine kinase"/>
    <property type="match status" value="1"/>
</dbReference>
<feature type="transmembrane region" description="Helical" evidence="14">
    <location>
        <begin position="425"/>
        <end position="441"/>
    </location>
</feature>
<evidence type="ECO:0000256" key="9">
    <source>
        <dbReference type="ARBA" id="ARBA00022840"/>
    </source>
</evidence>
<sequence>MPEHRPDPETLLARVKAEEAREKRGRLKIFLGAAAGVGKTYAMLEAAHEARTEGVDVVVGWVETHGRPETEALIEGLKVLSPRRFEYRGTKLAEFDLDAALTRRPTVILVDELAHTNASGARHIRRWQDVMELLEAGIHVYTTLNIQHLESLNDVVTRITGVPVRETVPDSVLEAADEIELIDLPPDDLLQRLKEGKVYVPELAKEAIDHFFRKGNLIALRELALRRTADRVDAEMRAYMRDQAIPTTWPVAERLMVLVSPSPHAAQTVRAAKRMATALRAEWIAVYVETPAHARLSETDRRRVGETLRLAETLGAEAVTVSGSRANESEEVLRYAKQRNVTKIILGRPTRSLWRRITAGSIVDALIRGSGDIDIYVISREAIPDKPAARRRPAREPDWPAYGRATAVVVLCTALARLMYPYFELSNLIMVYLLGVTAVAARSGPGASAFASVLSVAAFDFFFVPPHLTFAVADAQYLITFAVMLVVALVISGLTVRIRAHAELARQRERRTAALYALSRELAGTRGVDNLLRAAGRHIAETFGGQVAVLLPDPASHLSLQTALSGQFEITSSELGVAQWVYEHGQMAGLGTSTLPGAKALYLPLMTSQGALGVLGLRPADLDSLQAPEQLHQLETFANQTALALERTRLAEAAQEAQIRAEAERLRSSLLSSVSHDLRTPLAAITGAASSLLEGDKILDDQTRKELLESLSEEAERLNRLVNNLLEMTRVESGTLRVRKEWYPLEEVVGAALGRLAKPLRDRPVSTRLPAGLPLVPIDDVLLEQVLINLLDNAIKHTPDDSPLEIAAWTEQGGVTVEIADRGPGLTPGDEERVFDKFYRSPGLRSRGAGLGLAICRGIMEAHGGRIWAENRQGGGVAFRFTIPLSGTPPEMEEVDV</sequence>
<keyword evidence="8" id="KW-0418">Kinase</keyword>
<dbReference type="Gene3D" id="1.10.287.130">
    <property type="match status" value="1"/>
</dbReference>
<dbReference type="InterPro" id="IPR052023">
    <property type="entry name" value="Histidine_kinase_KdpD"/>
</dbReference>
<dbReference type="FunFam" id="3.30.565.10:FF:000042">
    <property type="entry name" value="Two-component sensor histidine kinase KdpD"/>
    <property type="match status" value="1"/>
</dbReference>
<dbReference type="FunFam" id="3.40.50.300:FF:000483">
    <property type="entry name" value="Sensor histidine kinase KdpD"/>
    <property type="match status" value="1"/>
</dbReference>
<feature type="transmembrane region" description="Helical" evidence="14">
    <location>
        <begin position="448"/>
        <end position="465"/>
    </location>
</feature>
<evidence type="ECO:0000256" key="3">
    <source>
        <dbReference type="ARBA" id="ARBA00012438"/>
    </source>
</evidence>
<keyword evidence="6 14" id="KW-0812">Transmembrane</keyword>
<dbReference type="SMART" id="SM00387">
    <property type="entry name" value="HATPase_c"/>
    <property type="match status" value="1"/>
</dbReference>
<feature type="domain" description="Histidine kinase" evidence="15">
    <location>
        <begin position="673"/>
        <end position="887"/>
    </location>
</feature>
<dbReference type="InterPro" id="IPR036097">
    <property type="entry name" value="HisK_dim/P_sf"/>
</dbReference>